<protein>
    <submittedName>
        <fullName evidence="1">Glutamate synthase subunit alpha</fullName>
        <ecNumber evidence="1">1.4.1.13</ecNumber>
    </submittedName>
</protein>
<dbReference type="EMBL" id="UGXT01000002">
    <property type="protein sequence ID" value="SUH34682.1"/>
    <property type="molecule type" value="Genomic_DNA"/>
</dbReference>
<keyword evidence="1" id="KW-0560">Oxidoreductase</keyword>
<dbReference type="SUPFAM" id="SSF51395">
    <property type="entry name" value="FMN-linked oxidoreductases"/>
    <property type="match status" value="1"/>
</dbReference>
<sequence>MTNYFEFIAREVRELMASLGVTRLVDLIGRTDLLKELDGFTAKQQKLALSRLLETAEPHPVKRCTAPRITRRLITAC</sequence>
<dbReference type="AlphaFoldDB" id="A0A379WKR6"/>
<dbReference type="EC" id="1.4.1.13" evidence="1"/>
<evidence type="ECO:0000313" key="2">
    <source>
        <dbReference type="Proteomes" id="UP000254712"/>
    </source>
</evidence>
<organism evidence="1 2">
    <name type="scientific">Salmonella enterica I</name>
    <dbReference type="NCBI Taxonomy" id="59201"/>
    <lineage>
        <taxon>Bacteria</taxon>
        <taxon>Pseudomonadati</taxon>
        <taxon>Pseudomonadota</taxon>
        <taxon>Gammaproteobacteria</taxon>
        <taxon>Enterobacterales</taxon>
        <taxon>Enterobacteriaceae</taxon>
        <taxon>Salmonella</taxon>
    </lineage>
</organism>
<reference evidence="1 2" key="1">
    <citation type="submission" date="2018-06" db="EMBL/GenBank/DDBJ databases">
        <authorList>
            <consortium name="Pathogen Informatics"/>
            <person name="Doyle S."/>
        </authorList>
    </citation>
    <scope>NUCLEOTIDE SEQUENCE [LARGE SCALE GENOMIC DNA]</scope>
    <source>
        <strain evidence="1 2">NCTC8261</strain>
    </source>
</reference>
<dbReference type="Gene3D" id="3.20.20.70">
    <property type="entry name" value="Aldolase class I"/>
    <property type="match status" value="1"/>
</dbReference>
<gene>
    <name evidence="1" type="primary">gltB_2</name>
    <name evidence="1" type="ORF">NCTC8261_00871</name>
</gene>
<dbReference type="InterPro" id="IPR013785">
    <property type="entry name" value="Aldolase_TIM"/>
</dbReference>
<dbReference type="Proteomes" id="UP000254712">
    <property type="component" value="Unassembled WGS sequence"/>
</dbReference>
<accession>A0A379WKR6</accession>
<name>A0A379WKR6_SALET</name>
<proteinExistence type="predicted"/>
<dbReference type="GO" id="GO:0004355">
    <property type="term" value="F:glutamate synthase (NADPH) activity"/>
    <property type="evidence" value="ECO:0007669"/>
    <property type="project" value="UniProtKB-EC"/>
</dbReference>
<evidence type="ECO:0000313" key="1">
    <source>
        <dbReference type="EMBL" id="SUH34682.1"/>
    </source>
</evidence>